<protein>
    <recommendedName>
        <fullName evidence="6">TSPY</fullName>
    </recommendedName>
</protein>
<dbReference type="InterPro" id="IPR037231">
    <property type="entry name" value="NAP-like_sf"/>
</dbReference>
<evidence type="ECO:0000256" key="3">
    <source>
        <dbReference type="SAM" id="MobiDB-lite"/>
    </source>
</evidence>
<feature type="compositionally biased region" description="Basic and acidic residues" evidence="3">
    <location>
        <begin position="19"/>
        <end position="29"/>
    </location>
</feature>
<sequence>ISCPFTSAPARGHCQGQEENERRSEEGRSVPRPRTFLVVSLGTHPTACHPDARLAEDIMEELEVVADEEQEQRSSQELEEKMVEEQDRPGGLNERQALDALQALAALKVELSSECEQNLRAYVQSMHKNHQRRKRHLARRSAIIQGIPGFWAKALSFPHPQVSIMISDQEQDFLGYMIDLKVQVRSHPWSRYKLIFSFRDNPYFLNMVIIKEYYLETTGCRARHSTLVHWFWDFLRGAPSHSRDTRGLNFLNWLSGLNGPESNRSAELIGKDVWDDRLKYYLREEGSSMRDN</sequence>
<feature type="region of interest" description="Disordered" evidence="3">
    <location>
        <begin position="66"/>
        <end position="89"/>
    </location>
</feature>
<dbReference type="AlphaFoldDB" id="A0A4W2DQI2"/>
<accession>A0A4W2DQI2</accession>
<dbReference type="PANTHER" id="PTHR11875">
    <property type="entry name" value="TESTIS-SPECIFIC Y-ENCODED PROTEIN"/>
    <property type="match status" value="1"/>
</dbReference>
<evidence type="ECO:0000256" key="2">
    <source>
        <dbReference type="RuleBase" id="RU003876"/>
    </source>
</evidence>
<feature type="region of interest" description="Disordered" evidence="3">
    <location>
        <begin position="1"/>
        <end position="33"/>
    </location>
</feature>
<organism evidence="4 5">
    <name type="scientific">Bos indicus x Bos taurus</name>
    <name type="common">Hybrid cattle</name>
    <dbReference type="NCBI Taxonomy" id="30522"/>
    <lineage>
        <taxon>Eukaryota</taxon>
        <taxon>Metazoa</taxon>
        <taxon>Chordata</taxon>
        <taxon>Craniata</taxon>
        <taxon>Vertebrata</taxon>
        <taxon>Euteleostomi</taxon>
        <taxon>Mammalia</taxon>
        <taxon>Eutheria</taxon>
        <taxon>Laurasiatheria</taxon>
        <taxon>Artiodactyla</taxon>
        <taxon>Ruminantia</taxon>
        <taxon>Pecora</taxon>
        <taxon>Bovidae</taxon>
        <taxon>Bovinae</taxon>
        <taxon>Bos</taxon>
    </lineage>
</organism>
<name>A0A4W2DQI2_BOBOX</name>
<dbReference type="GO" id="GO:0006334">
    <property type="term" value="P:nucleosome assembly"/>
    <property type="evidence" value="ECO:0007669"/>
    <property type="project" value="InterPro"/>
</dbReference>
<reference evidence="4" key="3">
    <citation type="submission" date="2025-09" db="UniProtKB">
        <authorList>
            <consortium name="Ensembl"/>
        </authorList>
    </citation>
    <scope>IDENTIFICATION</scope>
</reference>
<dbReference type="Pfam" id="PF00956">
    <property type="entry name" value="NAP"/>
    <property type="match status" value="1"/>
</dbReference>
<dbReference type="Gene3D" id="3.30.1120.90">
    <property type="entry name" value="Nucleosome assembly protein"/>
    <property type="match status" value="1"/>
</dbReference>
<dbReference type="Ensembl" id="ENSBIXT00000053525.1">
    <property type="protein sequence ID" value="ENSBIXP00000026415.1"/>
    <property type="gene ID" value="ENSBIXG00000030074.1"/>
</dbReference>
<keyword evidence="5" id="KW-1185">Reference proteome</keyword>
<comment type="similarity">
    <text evidence="1 2">Belongs to the nucleosome assembly protein (NAP) family.</text>
</comment>
<feature type="compositionally biased region" description="Basic and acidic residues" evidence="3">
    <location>
        <begin position="71"/>
        <end position="88"/>
    </location>
</feature>
<evidence type="ECO:0000256" key="1">
    <source>
        <dbReference type="ARBA" id="ARBA00009947"/>
    </source>
</evidence>
<dbReference type="Proteomes" id="UP000314981">
    <property type="component" value="Unassembled WGS sequence"/>
</dbReference>
<dbReference type="InterPro" id="IPR002164">
    <property type="entry name" value="NAP_family"/>
</dbReference>
<evidence type="ECO:0008006" key="6">
    <source>
        <dbReference type="Google" id="ProtNLM"/>
    </source>
</evidence>
<dbReference type="SUPFAM" id="SSF143113">
    <property type="entry name" value="NAP-like"/>
    <property type="match status" value="1"/>
</dbReference>
<evidence type="ECO:0000313" key="5">
    <source>
        <dbReference type="Proteomes" id="UP000314981"/>
    </source>
</evidence>
<reference evidence="5" key="1">
    <citation type="submission" date="2018-11" db="EMBL/GenBank/DDBJ databases">
        <title>Haplotype-resolved cattle genomes.</title>
        <authorList>
            <person name="Low W.Y."/>
            <person name="Tearle R."/>
            <person name="Bickhart D.M."/>
            <person name="Rosen B.D."/>
            <person name="Koren S."/>
            <person name="Rhie A."/>
            <person name="Hiendleder S."/>
            <person name="Phillippy A.M."/>
            <person name="Smith T.P.L."/>
            <person name="Williams J.L."/>
        </authorList>
    </citation>
    <scope>NUCLEOTIDE SEQUENCE [LARGE SCALE GENOMIC DNA]</scope>
</reference>
<proteinExistence type="inferred from homology"/>
<dbReference type="GO" id="GO:0005634">
    <property type="term" value="C:nucleus"/>
    <property type="evidence" value="ECO:0007669"/>
    <property type="project" value="InterPro"/>
</dbReference>
<reference evidence="4" key="2">
    <citation type="submission" date="2025-08" db="UniProtKB">
        <authorList>
            <consortium name="Ensembl"/>
        </authorList>
    </citation>
    <scope>IDENTIFICATION</scope>
</reference>
<evidence type="ECO:0000313" key="4">
    <source>
        <dbReference type="Ensembl" id="ENSBIXP00000026415.1"/>
    </source>
</evidence>